<dbReference type="Pfam" id="PF09835">
    <property type="entry name" value="DUF2062"/>
    <property type="match status" value="1"/>
</dbReference>
<keyword evidence="1" id="KW-1133">Transmembrane helix</keyword>
<dbReference type="InParanoid" id="W0DWN0"/>
<dbReference type="HOGENOM" id="CLU_102912_3_1_6"/>
<dbReference type="STRING" id="717772.THIAE_05185"/>
<dbReference type="EMBL" id="CP007030">
    <property type="protein sequence ID" value="AHF01266.1"/>
    <property type="molecule type" value="Genomic_DNA"/>
</dbReference>
<dbReference type="AlphaFoldDB" id="W0DWN0"/>
<gene>
    <name evidence="3" type="ORF">THIAE_05185</name>
</gene>
<keyword evidence="1" id="KW-0812">Transmembrane</keyword>
<feature type="transmembrane region" description="Helical" evidence="1">
    <location>
        <begin position="40"/>
        <end position="56"/>
    </location>
</feature>
<dbReference type="Proteomes" id="UP000005380">
    <property type="component" value="Chromosome"/>
</dbReference>
<dbReference type="RefSeq" id="WP_006460332.1">
    <property type="nucleotide sequence ID" value="NZ_CP007030.1"/>
</dbReference>
<dbReference type="OrthoDB" id="9786029at2"/>
<dbReference type="PANTHER" id="PTHR40547:SF1">
    <property type="entry name" value="SLL0298 PROTEIN"/>
    <property type="match status" value="1"/>
</dbReference>
<accession>W0DWN0</accession>
<feature type="transmembrane region" description="Helical" evidence="1">
    <location>
        <begin position="131"/>
        <end position="154"/>
    </location>
</feature>
<reference evidence="3 4" key="1">
    <citation type="submission" date="2013-12" db="EMBL/GenBank/DDBJ databases">
        <authorList>
            <consortium name="DOE Joint Genome Institute"/>
            <person name="Kappler U."/>
            <person name="Huntemann M."/>
            <person name="Han J."/>
            <person name="Chen A."/>
            <person name="Kyrpides N."/>
            <person name="Mavromatis K."/>
            <person name="Markowitz V."/>
            <person name="Palaniappan K."/>
            <person name="Ivanova N."/>
            <person name="Schaumberg A."/>
            <person name="Pati A."/>
            <person name="Liolios K."/>
            <person name="Nordberg H.P."/>
            <person name="Cantor M.N."/>
            <person name="Hua S.X."/>
            <person name="Woyke T."/>
        </authorList>
    </citation>
    <scope>NUCLEOTIDE SEQUENCE [LARGE SCALE GENOMIC DNA]</scope>
    <source>
        <strain evidence="4">AL2</strain>
    </source>
</reference>
<organism evidence="3 4">
    <name type="scientific">Thiomicrospira aerophila AL3</name>
    <dbReference type="NCBI Taxonomy" id="717772"/>
    <lineage>
        <taxon>Bacteria</taxon>
        <taxon>Pseudomonadati</taxon>
        <taxon>Pseudomonadota</taxon>
        <taxon>Gammaproteobacteria</taxon>
        <taxon>Thiotrichales</taxon>
        <taxon>Piscirickettsiaceae</taxon>
        <taxon>Thiomicrospira</taxon>
    </lineage>
</organism>
<sequence length="183" mass="20696">MRSVKFSIIKGIRAVKYSEWINRKFPGIKQKELWRPSRNTMAKAGFVGAFCAFIPVPLQMPLAAIIAYFAKANIPFSVALAWITNPVTMWPIWTFGYLVGAWILGMPTLRNIEVTEGLGVWGWLVEVFPQIWIPLWFGNIFMGLLVGSILYLVIRFIPIPHFNKGEAPKISNAQQPDQADSSK</sequence>
<protein>
    <recommendedName>
        <fullName evidence="2">DUF2062 domain-containing protein</fullName>
    </recommendedName>
</protein>
<dbReference type="KEGG" id="tao:THIAE_05185"/>
<dbReference type="PANTHER" id="PTHR40547">
    <property type="entry name" value="SLL0298 PROTEIN"/>
    <property type="match status" value="1"/>
</dbReference>
<feature type="transmembrane region" description="Helical" evidence="1">
    <location>
        <begin position="90"/>
        <end position="109"/>
    </location>
</feature>
<name>W0DWN0_9GAMM</name>
<dbReference type="eggNOG" id="COG3216">
    <property type="taxonomic scope" value="Bacteria"/>
</dbReference>
<evidence type="ECO:0000256" key="1">
    <source>
        <dbReference type="SAM" id="Phobius"/>
    </source>
</evidence>
<keyword evidence="1" id="KW-0472">Membrane</keyword>
<keyword evidence="4" id="KW-1185">Reference proteome</keyword>
<evidence type="ECO:0000259" key="2">
    <source>
        <dbReference type="Pfam" id="PF09835"/>
    </source>
</evidence>
<evidence type="ECO:0000313" key="3">
    <source>
        <dbReference type="EMBL" id="AHF01266.1"/>
    </source>
</evidence>
<evidence type="ECO:0000313" key="4">
    <source>
        <dbReference type="Proteomes" id="UP000005380"/>
    </source>
</evidence>
<proteinExistence type="predicted"/>
<dbReference type="InterPro" id="IPR018639">
    <property type="entry name" value="DUF2062"/>
</dbReference>
<feature type="domain" description="DUF2062" evidence="2">
    <location>
        <begin position="30"/>
        <end position="156"/>
    </location>
</feature>